<dbReference type="CDD" id="cd04584">
    <property type="entry name" value="CBS_pair_AcuB_like"/>
    <property type="match status" value="1"/>
</dbReference>
<evidence type="ECO:0000313" key="4">
    <source>
        <dbReference type="EMBL" id="UWX05529.1"/>
    </source>
</evidence>
<dbReference type="SUPFAM" id="SSF54631">
    <property type="entry name" value="CBS-domain pair"/>
    <property type="match status" value="1"/>
</dbReference>
<dbReference type="PANTHER" id="PTHR48108">
    <property type="entry name" value="CBS DOMAIN-CONTAINING PROTEIN CBSX2, CHLOROPLASTIC"/>
    <property type="match status" value="1"/>
</dbReference>
<keyword evidence="2" id="KW-0129">CBS domain</keyword>
<evidence type="ECO:0000256" key="2">
    <source>
        <dbReference type="PROSITE-ProRule" id="PRU00703"/>
    </source>
</evidence>
<dbReference type="EMBL" id="CP065938">
    <property type="protein sequence ID" value="UWX05529.1"/>
    <property type="molecule type" value="Genomic_DNA"/>
</dbReference>
<keyword evidence="5" id="KW-1185">Reference proteome</keyword>
<dbReference type="PROSITE" id="PS51371">
    <property type="entry name" value="CBS"/>
    <property type="match status" value="2"/>
</dbReference>
<dbReference type="SMART" id="SM00116">
    <property type="entry name" value="CBS"/>
    <property type="match status" value="2"/>
</dbReference>
<accession>A0ABY5Y1R6</accession>
<evidence type="ECO:0000259" key="3">
    <source>
        <dbReference type="PROSITE" id="PS51371"/>
    </source>
</evidence>
<feature type="domain" description="CBS" evidence="3">
    <location>
        <begin position="7"/>
        <end position="66"/>
    </location>
</feature>
<gene>
    <name evidence="4" type="ORF">JBF11_08790</name>
</gene>
<keyword evidence="1" id="KW-0677">Repeat</keyword>
<dbReference type="InterPro" id="IPR051462">
    <property type="entry name" value="CBS_domain-containing"/>
</dbReference>
<dbReference type="PANTHER" id="PTHR48108:SF34">
    <property type="entry name" value="CBS DOMAIN-CONTAINING PROTEIN YHCV"/>
    <property type="match status" value="1"/>
</dbReference>
<feature type="domain" description="CBS" evidence="3">
    <location>
        <begin position="82"/>
        <end position="138"/>
    </location>
</feature>
<dbReference type="InterPro" id="IPR000644">
    <property type="entry name" value="CBS_dom"/>
</dbReference>
<protein>
    <submittedName>
        <fullName evidence="4">CBS domain-containing protein</fullName>
    </submittedName>
</protein>
<dbReference type="RefSeq" id="WP_334315112.1">
    <property type="nucleotide sequence ID" value="NZ_CP065938.1"/>
</dbReference>
<proteinExistence type="predicted"/>
<dbReference type="Pfam" id="PF00571">
    <property type="entry name" value="CBS"/>
    <property type="match status" value="2"/>
</dbReference>
<dbReference type="Gene3D" id="3.10.580.10">
    <property type="entry name" value="CBS-domain"/>
    <property type="match status" value="1"/>
</dbReference>
<name>A0ABY5Y1R6_9BACT</name>
<reference evidence="4" key="1">
    <citation type="submission" date="2020-12" db="EMBL/GenBank/DDBJ databases">
        <title>Taurinivorans muris gen. nov., sp. nov., fundamental and realized metabolic niche of a ubiquitous sulfidogenic bacterium in the murine intestine.</title>
        <authorList>
            <person name="Ye H."/>
            <person name="Hanson B.T."/>
            <person name="Loy A."/>
        </authorList>
    </citation>
    <scope>NUCLEOTIDE SEQUENCE</scope>
    <source>
        <strain evidence="4">LT0009</strain>
    </source>
</reference>
<dbReference type="InterPro" id="IPR046342">
    <property type="entry name" value="CBS_dom_sf"/>
</dbReference>
<evidence type="ECO:0000256" key="1">
    <source>
        <dbReference type="ARBA" id="ARBA00022737"/>
    </source>
</evidence>
<organism evidence="4 5">
    <name type="scientific">Taurinivorans muris</name>
    <dbReference type="NCBI Taxonomy" id="2787751"/>
    <lineage>
        <taxon>Bacteria</taxon>
        <taxon>Pseudomonadati</taxon>
        <taxon>Thermodesulfobacteriota</taxon>
        <taxon>Desulfovibrionia</taxon>
        <taxon>Desulfovibrionales</taxon>
        <taxon>Desulfovibrionaceae</taxon>
        <taxon>Taurinivorans</taxon>
    </lineage>
</organism>
<sequence length="223" mass="25123">MLIRDWMTSSVISAKEDASMLKVSKLMQEHGIKRIPIVDDEMKLIGIVSDRDIKEASPSKATTLDVHELSYLLSELKIKDIMTKNPVAVSSMDTIEQVALIMLEKKLTGLPVVDWEKKLVGIITEADIFKIFTEISGVRRGGIQFALELSEDPGTLPPVLDLIRENGGRIVSVLTGGYKDNDTMRDVYIRIRPMAAEEENNLIEKMRAHCKVVYWVKDTVHML</sequence>
<dbReference type="Proteomes" id="UP001058120">
    <property type="component" value="Chromosome"/>
</dbReference>
<evidence type="ECO:0000313" key="5">
    <source>
        <dbReference type="Proteomes" id="UP001058120"/>
    </source>
</evidence>